<organism evidence="2">
    <name type="scientific">Anguilla anguilla</name>
    <name type="common">European freshwater eel</name>
    <name type="synonym">Muraena anguilla</name>
    <dbReference type="NCBI Taxonomy" id="7936"/>
    <lineage>
        <taxon>Eukaryota</taxon>
        <taxon>Metazoa</taxon>
        <taxon>Chordata</taxon>
        <taxon>Craniata</taxon>
        <taxon>Vertebrata</taxon>
        <taxon>Euteleostomi</taxon>
        <taxon>Actinopterygii</taxon>
        <taxon>Neopterygii</taxon>
        <taxon>Teleostei</taxon>
        <taxon>Anguilliformes</taxon>
        <taxon>Anguillidae</taxon>
        <taxon>Anguilla</taxon>
    </lineage>
</organism>
<name>A0A0E9UPE6_ANGAN</name>
<evidence type="ECO:0000256" key="1">
    <source>
        <dbReference type="SAM" id="MobiDB-lite"/>
    </source>
</evidence>
<protein>
    <submittedName>
        <fullName evidence="2">Uncharacterized protein</fullName>
    </submittedName>
</protein>
<feature type="region of interest" description="Disordered" evidence="1">
    <location>
        <begin position="1"/>
        <end position="36"/>
    </location>
</feature>
<accession>A0A0E9UPE6</accession>
<feature type="compositionally biased region" description="Polar residues" evidence="1">
    <location>
        <begin position="14"/>
        <end position="27"/>
    </location>
</feature>
<dbReference type="AlphaFoldDB" id="A0A0E9UPE6"/>
<sequence>MTSTGNGRLAVEELSNTDQRHSFNTLSRRAVPLRCP</sequence>
<dbReference type="EMBL" id="GBXM01088108">
    <property type="protein sequence ID" value="JAH20469.1"/>
    <property type="molecule type" value="Transcribed_RNA"/>
</dbReference>
<dbReference type="EMBL" id="GBXM01040931">
    <property type="protein sequence ID" value="JAH67646.1"/>
    <property type="molecule type" value="Transcribed_RNA"/>
</dbReference>
<proteinExistence type="predicted"/>
<reference evidence="2" key="1">
    <citation type="submission" date="2014-11" db="EMBL/GenBank/DDBJ databases">
        <authorList>
            <person name="Amaro Gonzalez C."/>
        </authorList>
    </citation>
    <scope>NUCLEOTIDE SEQUENCE</scope>
</reference>
<evidence type="ECO:0000313" key="2">
    <source>
        <dbReference type="EMBL" id="JAH67646.1"/>
    </source>
</evidence>
<reference evidence="2" key="2">
    <citation type="journal article" date="2015" name="Fish Shellfish Immunol.">
        <title>Early steps in the European eel (Anguilla anguilla)-Vibrio vulnificus interaction in the gills: Role of the RtxA13 toxin.</title>
        <authorList>
            <person name="Callol A."/>
            <person name="Pajuelo D."/>
            <person name="Ebbesson L."/>
            <person name="Teles M."/>
            <person name="MacKenzie S."/>
            <person name="Amaro C."/>
        </authorList>
    </citation>
    <scope>NUCLEOTIDE SEQUENCE</scope>
</reference>